<reference evidence="4 5" key="1">
    <citation type="submission" date="2020-11" db="EMBL/GenBank/DDBJ databases">
        <title>Fusibacter basophilias sp. nov.</title>
        <authorList>
            <person name="Qiu D."/>
        </authorList>
    </citation>
    <scope>NUCLEOTIDE SEQUENCE [LARGE SCALE GENOMIC DNA]</scope>
    <source>
        <strain evidence="4 5">Q10-2</strain>
    </source>
</reference>
<name>A0ABR9ZQB0_9FIRM</name>
<evidence type="ECO:0000313" key="4">
    <source>
        <dbReference type="EMBL" id="MBF4692115.1"/>
    </source>
</evidence>
<dbReference type="InterPro" id="IPR005656">
    <property type="entry name" value="MmgE_PrpD"/>
</dbReference>
<proteinExistence type="inferred from homology"/>
<dbReference type="EMBL" id="JADKNH010000002">
    <property type="protein sequence ID" value="MBF4692115.1"/>
    <property type="molecule type" value="Genomic_DNA"/>
</dbReference>
<protein>
    <submittedName>
        <fullName evidence="4">MmgE/PrpD family protein</fullName>
    </submittedName>
</protein>
<dbReference type="Gene3D" id="1.10.4100.10">
    <property type="entry name" value="2-methylcitrate dehydratase PrpD"/>
    <property type="match status" value="1"/>
</dbReference>
<dbReference type="Gene3D" id="3.30.1330.120">
    <property type="entry name" value="2-methylcitrate dehydratase PrpD"/>
    <property type="match status" value="1"/>
</dbReference>
<dbReference type="InterPro" id="IPR042188">
    <property type="entry name" value="MmgE/PrpD_sf_2"/>
</dbReference>
<feature type="domain" description="MmgE/PrpD N-terminal" evidence="2">
    <location>
        <begin position="6"/>
        <end position="250"/>
    </location>
</feature>
<dbReference type="Proteomes" id="UP000614200">
    <property type="component" value="Unassembled WGS sequence"/>
</dbReference>
<dbReference type="RefSeq" id="WP_194700360.1">
    <property type="nucleotide sequence ID" value="NZ_JADKNH010000002.1"/>
</dbReference>
<dbReference type="PANTHER" id="PTHR16943">
    <property type="entry name" value="2-METHYLCITRATE DEHYDRATASE-RELATED"/>
    <property type="match status" value="1"/>
</dbReference>
<feature type="domain" description="MmgE/PrpD C-terminal" evidence="3">
    <location>
        <begin position="271"/>
        <end position="432"/>
    </location>
</feature>
<evidence type="ECO:0000313" key="5">
    <source>
        <dbReference type="Proteomes" id="UP000614200"/>
    </source>
</evidence>
<gene>
    <name evidence="4" type="ORF">ISU02_03250</name>
</gene>
<dbReference type="SUPFAM" id="SSF103378">
    <property type="entry name" value="2-methylcitrate dehydratase PrpD"/>
    <property type="match status" value="1"/>
</dbReference>
<dbReference type="InterPro" id="IPR042183">
    <property type="entry name" value="MmgE/PrpD_sf_1"/>
</dbReference>
<comment type="caution">
    <text evidence="4">The sequence shown here is derived from an EMBL/GenBank/DDBJ whole genome shotgun (WGS) entry which is preliminary data.</text>
</comment>
<dbReference type="InterPro" id="IPR036148">
    <property type="entry name" value="MmgE/PrpD_sf"/>
</dbReference>
<dbReference type="InterPro" id="IPR045336">
    <property type="entry name" value="MmgE_PrpD_N"/>
</dbReference>
<dbReference type="InterPro" id="IPR045337">
    <property type="entry name" value="MmgE_PrpD_C"/>
</dbReference>
<evidence type="ECO:0000259" key="2">
    <source>
        <dbReference type="Pfam" id="PF03972"/>
    </source>
</evidence>
<dbReference type="Pfam" id="PF19305">
    <property type="entry name" value="MmgE_PrpD_C"/>
    <property type="match status" value="1"/>
</dbReference>
<dbReference type="PANTHER" id="PTHR16943:SF8">
    <property type="entry name" value="2-METHYLCITRATE DEHYDRATASE"/>
    <property type="match status" value="1"/>
</dbReference>
<comment type="similarity">
    <text evidence="1">Belongs to the PrpD family.</text>
</comment>
<evidence type="ECO:0000259" key="3">
    <source>
        <dbReference type="Pfam" id="PF19305"/>
    </source>
</evidence>
<evidence type="ECO:0000256" key="1">
    <source>
        <dbReference type="ARBA" id="ARBA00006174"/>
    </source>
</evidence>
<accession>A0ABR9ZQB0</accession>
<sequence length="451" mass="49441">MSEIRNLARYVNTFSLDQVDEKTVQNAKNCIIDTLGCTIGASKYNEIPKIIEVFNDISGESIYNASIFGHNQMTGVMRAIFYNGIMSHALELDDVHTGSKAHVGAVVVITAYALSEAFDLSGKDFLSSVIVGYDVMSRIGMGMNVVSHRKKGFHATGIIGTFGASAVASYLLGLDEDQTVSAFGMAGTQSSGLWAFLAEGSSCKKLHVARAAVNGVEAALLSKSGMTGPEGILTATDGGLYRAMSDGFEMSKVDENLGKVYEINHIDKKPYPCCRSIHHAIDAALILAESDKLHEEDIEKIIVETYDVAVLQCGFENYPVNTNEAKFSIAYCVSVAIINGRVTQTEFSDKVHQDTATKALSSKVSVVESKLFSDRYPERWGCRMTVILNNGRELIQQIDDISGSVANPLSLKQQKEKFYGLLENLYPEKKIENLYETLLKIDKLEKMPKIY</sequence>
<keyword evidence="5" id="KW-1185">Reference proteome</keyword>
<organism evidence="4 5">
    <name type="scientific">Fusibacter ferrireducens</name>
    <dbReference type="NCBI Taxonomy" id="2785058"/>
    <lineage>
        <taxon>Bacteria</taxon>
        <taxon>Bacillati</taxon>
        <taxon>Bacillota</taxon>
        <taxon>Clostridia</taxon>
        <taxon>Eubacteriales</taxon>
        <taxon>Eubacteriales Family XII. Incertae Sedis</taxon>
        <taxon>Fusibacter</taxon>
    </lineage>
</organism>
<dbReference type="Pfam" id="PF03972">
    <property type="entry name" value="MmgE_PrpD_N"/>
    <property type="match status" value="1"/>
</dbReference>